<gene>
    <name evidence="2" type="ORF">BDZ83DRAFT_587531</name>
</gene>
<reference evidence="2" key="1">
    <citation type="submission" date="2021-12" db="EMBL/GenBank/DDBJ databases">
        <title>Comparative genomics, transcriptomics and evolutionary studies reveal genomic signatures of adaptation to plant cell wall in hemibiotrophic fungi.</title>
        <authorList>
            <consortium name="DOE Joint Genome Institute"/>
            <person name="Baroncelli R."/>
            <person name="Diaz J.F."/>
            <person name="Benocci T."/>
            <person name="Peng M."/>
            <person name="Battaglia E."/>
            <person name="Haridas S."/>
            <person name="Andreopoulos W."/>
            <person name="Labutti K."/>
            <person name="Pangilinan J."/>
            <person name="Floch G.L."/>
            <person name="Makela M.R."/>
            <person name="Henrissat B."/>
            <person name="Grigoriev I.V."/>
            <person name="Crouch J.A."/>
            <person name="De Vries R.P."/>
            <person name="Sukno S.A."/>
            <person name="Thon M.R."/>
        </authorList>
    </citation>
    <scope>NUCLEOTIDE SEQUENCE</scope>
    <source>
        <strain evidence="2">CBS 112980</strain>
    </source>
</reference>
<evidence type="ECO:0000256" key="1">
    <source>
        <dbReference type="SAM" id="Phobius"/>
    </source>
</evidence>
<keyword evidence="3" id="KW-1185">Reference proteome</keyword>
<name>A0AAD8UF21_GLOAC</name>
<proteinExistence type="predicted"/>
<keyword evidence="1" id="KW-0812">Transmembrane</keyword>
<protein>
    <submittedName>
        <fullName evidence="2">Uncharacterized protein</fullName>
    </submittedName>
</protein>
<dbReference type="AlphaFoldDB" id="A0AAD8UF21"/>
<keyword evidence="1" id="KW-1133">Transmembrane helix</keyword>
<evidence type="ECO:0000313" key="3">
    <source>
        <dbReference type="Proteomes" id="UP001244207"/>
    </source>
</evidence>
<feature type="transmembrane region" description="Helical" evidence="1">
    <location>
        <begin position="157"/>
        <end position="177"/>
    </location>
</feature>
<comment type="caution">
    <text evidence="2">The sequence shown here is derived from an EMBL/GenBank/DDBJ whole genome shotgun (WGS) entry which is preliminary data.</text>
</comment>
<evidence type="ECO:0000313" key="2">
    <source>
        <dbReference type="EMBL" id="KAK1716130.1"/>
    </source>
</evidence>
<feature type="transmembrane region" description="Helical" evidence="1">
    <location>
        <begin position="100"/>
        <end position="123"/>
    </location>
</feature>
<dbReference type="RefSeq" id="XP_060360524.1">
    <property type="nucleotide sequence ID" value="XM_060506058.1"/>
</dbReference>
<dbReference type="Proteomes" id="UP001244207">
    <property type="component" value="Unassembled WGS sequence"/>
</dbReference>
<dbReference type="GeneID" id="85389957"/>
<feature type="transmembrane region" description="Helical" evidence="1">
    <location>
        <begin position="184"/>
        <end position="203"/>
    </location>
</feature>
<accession>A0AAD8UF21</accession>
<sequence>MNRRRIPSPCTDDVSEVSSVNSLSIRTSLTCVQERSSREHEELRAPTVFDPHQATERTLDYDIPNWKVLPTTSLINEAGSLLSQASPPQEPGRWRAIDTFGLCVLGIGTVFIVGSVGFMSFFWHTSIHAKEVIVQSTLWSQIVFADWASRSITLTAAALRVCLALQMNVFTAMIASLMVERTGVSFSAAPFVSMLRAMSASPYNLISWTPFDMPWGIGTIYTVAITTSVLLTAASQLASTALLSDFALVNVTAPRKAVNMLYGNSSVINPTVMQGSSIWKSKPWVYPRFAELQRQPTEAQQSEFYEDTGTILRAFIPFANEPSRSRLRTYEGPAAVVDSRVVCRVGVSVTACFANLQSHVQNVSMSSKVDGHEPILAWDSPNTQYTTNVIRDQYSSICKGPPSADPAPELLEIIPKKSWKSEDHRLPLDVVTSQLPFMTRSLHDPLIDPSPCGMLRTGGYSSRAVHYAHSALFQDVLRTSLSVPEALQAILTVTQQMSYYDTLPYFRNAWPATYAMTEEKLIPVRWVGFGIVIAIIVLHLSLVAAASVSFLRLTTCSSLGNVWMSLSQVVSLETEGLIHEATSKDDKEVEEMIWEAIFKGDSGLKQRIKIMKNGLNGRNELSSF</sequence>
<feature type="transmembrane region" description="Helical" evidence="1">
    <location>
        <begin position="215"/>
        <end position="234"/>
    </location>
</feature>
<dbReference type="EMBL" id="JAHMHS010000116">
    <property type="protein sequence ID" value="KAK1716130.1"/>
    <property type="molecule type" value="Genomic_DNA"/>
</dbReference>
<keyword evidence="1" id="KW-0472">Membrane</keyword>
<feature type="transmembrane region" description="Helical" evidence="1">
    <location>
        <begin position="526"/>
        <end position="551"/>
    </location>
</feature>
<organism evidence="2 3">
    <name type="scientific">Glomerella acutata</name>
    <name type="common">Colletotrichum acutatum</name>
    <dbReference type="NCBI Taxonomy" id="27357"/>
    <lineage>
        <taxon>Eukaryota</taxon>
        <taxon>Fungi</taxon>
        <taxon>Dikarya</taxon>
        <taxon>Ascomycota</taxon>
        <taxon>Pezizomycotina</taxon>
        <taxon>Sordariomycetes</taxon>
        <taxon>Hypocreomycetidae</taxon>
        <taxon>Glomerellales</taxon>
        <taxon>Glomerellaceae</taxon>
        <taxon>Colletotrichum</taxon>
        <taxon>Colletotrichum acutatum species complex</taxon>
    </lineage>
</organism>